<dbReference type="GO" id="GO:0043139">
    <property type="term" value="F:5'-3' DNA helicase activity"/>
    <property type="evidence" value="ECO:0007669"/>
    <property type="project" value="UniProtKB-EC"/>
</dbReference>
<dbReference type="EMBL" id="BMAW01125881">
    <property type="protein sequence ID" value="GFU14510.1"/>
    <property type="molecule type" value="Genomic_DNA"/>
</dbReference>
<dbReference type="GO" id="GO:0000723">
    <property type="term" value="P:telomere maintenance"/>
    <property type="evidence" value="ECO:0007669"/>
    <property type="project" value="InterPro"/>
</dbReference>
<gene>
    <name evidence="4" type="primary">pif1</name>
    <name evidence="6" type="ORF">NPIL_345991</name>
    <name evidence="4" type="ORF">NPIL_507811</name>
    <name evidence="3" type="ORF">NPIL_525191</name>
    <name evidence="5" type="ORF">NPIL_99621</name>
</gene>
<dbReference type="InterPro" id="IPR010285">
    <property type="entry name" value="DNA_helicase_pif1-like_DEAD"/>
</dbReference>
<keyword evidence="1" id="KW-0067">ATP-binding</keyword>
<evidence type="ECO:0000313" key="5">
    <source>
        <dbReference type="EMBL" id="GFU14108.1"/>
    </source>
</evidence>
<dbReference type="GO" id="GO:0016787">
    <property type="term" value="F:hydrolase activity"/>
    <property type="evidence" value="ECO:0007669"/>
    <property type="project" value="UniProtKB-KW"/>
</dbReference>
<dbReference type="GO" id="GO:0006310">
    <property type="term" value="P:DNA recombination"/>
    <property type="evidence" value="ECO:0007669"/>
    <property type="project" value="UniProtKB-KW"/>
</dbReference>
<dbReference type="EMBL" id="BMAW01125797">
    <property type="protein sequence ID" value="GFU14108.1"/>
    <property type="molecule type" value="Genomic_DNA"/>
</dbReference>
<sequence>MTTRTLQDIRGSNRLMDGLTVLLAGGFRHTLLVVPRGIRTDEIKARLKSSILWPHIKVLTLKVNMRVSLQNGLRAKEFSKLLIDIGNGNITEKEGKITILNNM</sequence>
<dbReference type="AlphaFoldDB" id="A0A8X6P6A5"/>
<dbReference type="OrthoDB" id="6434334at2759"/>
<dbReference type="PANTHER" id="PTHR10492">
    <property type="match status" value="1"/>
</dbReference>
<name>A0A8X6P6A5_NEPPI</name>
<keyword evidence="1" id="KW-0547">Nucleotide-binding</keyword>
<dbReference type="Proteomes" id="UP000887013">
    <property type="component" value="Unassembled WGS sequence"/>
</dbReference>
<keyword evidence="1" id="KW-0378">Hydrolase</keyword>
<comment type="caution">
    <text evidence="4">The sequence shown here is derived from an EMBL/GenBank/DDBJ whole genome shotgun (WGS) entry which is preliminary data.</text>
</comment>
<dbReference type="GO" id="GO:0006281">
    <property type="term" value="P:DNA repair"/>
    <property type="evidence" value="ECO:0007669"/>
    <property type="project" value="UniProtKB-KW"/>
</dbReference>
<evidence type="ECO:0000313" key="4">
    <source>
        <dbReference type="EMBL" id="GFT50585.1"/>
    </source>
</evidence>
<organism evidence="4 7">
    <name type="scientific">Nephila pilipes</name>
    <name type="common">Giant wood spider</name>
    <name type="synonym">Nephila maculata</name>
    <dbReference type="NCBI Taxonomy" id="299642"/>
    <lineage>
        <taxon>Eukaryota</taxon>
        <taxon>Metazoa</taxon>
        <taxon>Ecdysozoa</taxon>
        <taxon>Arthropoda</taxon>
        <taxon>Chelicerata</taxon>
        <taxon>Arachnida</taxon>
        <taxon>Araneae</taxon>
        <taxon>Araneomorphae</taxon>
        <taxon>Entelegynae</taxon>
        <taxon>Araneoidea</taxon>
        <taxon>Nephilidae</taxon>
        <taxon>Nephila</taxon>
    </lineage>
</organism>
<keyword evidence="1" id="KW-0234">DNA repair</keyword>
<dbReference type="EC" id="5.6.2.3" evidence="1"/>
<dbReference type="EMBL" id="BMAW01016740">
    <property type="protein sequence ID" value="GFT50585.1"/>
    <property type="molecule type" value="Genomic_DNA"/>
</dbReference>
<comment type="cofactor">
    <cofactor evidence="1">
        <name>Mg(2+)</name>
        <dbReference type="ChEBI" id="CHEBI:18420"/>
    </cofactor>
</comment>
<dbReference type="Pfam" id="PF05970">
    <property type="entry name" value="PIF1"/>
    <property type="match status" value="1"/>
</dbReference>
<keyword evidence="7" id="KW-1185">Reference proteome</keyword>
<protein>
    <recommendedName>
        <fullName evidence="1">ATP-dependent DNA helicase</fullName>
        <ecNumber evidence="1">5.6.2.3</ecNumber>
    </recommendedName>
</protein>
<evidence type="ECO:0000256" key="1">
    <source>
        <dbReference type="RuleBase" id="RU363044"/>
    </source>
</evidence>
<evidence type="ECO:0000313" key="7">
    <source>
        <dbReference type="Proteomes" id="UP000887013"/>
    </source>
</evidence>
<evidence type="ECO:0000313" key="6">
    <source>
        <dbReference type="EMBL" id="GFU14510.1"/>
    </source>
</evidence>
<proteinExistence type="inferred from homology"/>
<reference evidence="4" key="1">
    <citation type="submission" date="2020-08" db="EMBL/GenBank/DDBJ databases">
        <title>Multicomponent nature underlies the extraordinary mechanical properties of spider dragline silk.</title>
        <authorList>
            <person name="Kono N."/>
            <person name="Nakamura H."/>
            <person name="Mori M."/>
            <person name="Yoshida Y."/>
            <person name="Ohtoshi R."/>
            <person name="Malay A.D."/>
            <person name="Moran D.A.P."/>
            <person name="Tomita M."/>
            <person name="Numata K."/>
            <person name="Arakawa K."/>
        </authorList>
    </citation>
    <scope>NUCLEOTIDE SEQUENCE</scope>
</reference>
<keyword evidence="1" id="KW-0227">DNA damage</keyword>
<evidence type="ECO:0000313" key="3">
    <source>
        <dbReference type="EMBL" id="GFT40978.1"/>
    </source>
</evidence>
<keyword evidence="1 4" id="KW-0347">Helicase</keyword>
<evidence type="ECO:0000259" key="2">
    <source>
        <dbReference type="Pfam" id="PF05970"/>
    </source>
</evidence>
<keyword evidence="1" id="KW-0233">DNA recombination</keyword>
<dbReference type="GO" id="GO:0005524">
    <property type="term" value="F:ATP binding"/>
    <property type="evidence" value="ECO:0007669"/>
    <property type="project" value="UniProtKB-KW"/>
</dbReference>
<dbReference type="EMBL" id="BMAW01109976">
    <property type="protein sequence ID" value="GFT40978.1"/>
    <property type="molecule type" value="Genomic_DNA"/>
</dbReference>
<comment type="catalytic activity">
    <reaction evidence="1">
        <text>ATP + H2O = ADP + phosphate + H(+)</text>
        <dbReference type="Rhea" id="RHEA:13065"/>
        <dbReference type="ChEBI" id="CHEBI:15377"/>
        <dbReference type="ChEBI" id="CHEBI:15378"/>
        <dbReference type="ChEBI" id="CHEBI:30616"/>
        <dbReference type="ChEBI" id="CHEBI:43474"/>
        <dbReference type="ChEBI" id="CHEBI:456216"/>
        <dbReference type="EC" id="5.6.2.3"/>
    </reaction>
</comment>
<feature type="domain" description="DNA helicase Pif1-like DEAD-box helicase" evidence="2">
    <location>
        <begin position="4"/>
        <end position="94"/>
    </location>
</feature>
<comment type="similarity">
    <text evidence="1">Belongs to the helicase family.</text>
</comment>
<accession>A0A8X6P6A5</accession>
<dbReference type="PANTHER" id="PTHR10492:SF90">
    <property type="entry name" value="ATP-DEPENDENT DNA HELICASE"/>
    <property type="match status" value="1"/>
</dbReference>